<dbReference type="EMBL" id="JAEPRE010000131">
    <property type="protein sequence ID" value="KAG2231882.1"/>
    <property type="molecule type" value="Genomic_DNA"/>
</dbReference>
<evidence type="ECO:0000313" key="2">
    <source>
        <dbReference type="Proteomes" id="UP000613177"/>
    </source>
</evidence>
<proteinExistence type="predicted"/>
<keyword evidence="2" id="KW-1185">Reference proteome</keyword>
<accession>A0A8H7SPD8</accession>
<organism evidence="1 2">
    <name type="scientific">Thamnidium elegans</name>
    <dbReference type="NCBI Taxonomy" id="101142"/>
    <lineage>
        <taxon>Eukaryota</taxon>
        <taxon>Fungi</taxon>
        <taxon>Fungi incertae sedis</taxon>
        <taxon>Mucoromycota</taxon>
        <taxon>Mucoromycotina</taxon>
        <taxon>Mucoromycetes</taxon>
        <taxon>Mucorales</taxon>
        <taxon>Mucorineae</taxon>
        <taxon>Mucoraceae</taxon>
        <taxon>Thamnidium</taxon>
    </lineage>
</organism>
<sequence>MELQDDSSIGIEFPLDLSKDYHPLVEAEEYDLQQVDNHNNSQNSAVWSYRFDNAEKTSYRDVINELMTI</sequence>
<dbReference type="AlphaFoldDB" id="A0A8H7SPD8"/>
<dbReference type="Proteomes" id="UP000613177">
    <property type="component" value="Unassembled WGS sequence"/>
</dbReference>
<evidence type="ECO:0000313" key="1">
    <source>
        <dbReference type="EMBL" id="KAG2231882.1"/>
    </source>
</evidence>
<comment type="caution">
    <text evidence="1">The sequence shown here is derived from an EMBL/GenBank/DDBJ whole genome shotgun (WGS) entry which is preliminary data.</text>
</comment>
<name>A0A8H7SPD8_9FUNG</name>
<reference evidence="1" key="1">
    <citation type="submission" date="2021-01" db="EMBL/GenBank/DDBJ databases">
        <title>Metabolic potential, ecology and presence of endohyphal bacteria is reflected in genomic diversity of Mucoromycotina.</title>
        <authorList>
            <person name="Muszewska A."/>
            <person name="Okrasinska A."/>
            <person name="Steczkiewicz K."/>
            <person name="Drgas O."/>
            <person name="Orlowska M."/>
            <person name="Perlinska-Lenart U."/>
            <person name="Aleksandrzak-Piekarczyk T."/>
            <person name="Szatraj K."/>
            <person name="Zielenkiewicz U."/>
            <person name="Pilsyk S."/>
            <person name="Malc E."/>
            <person name="Mieczkowski P."/>
            <person name="Kruszewska J.S."/>
            <person name="Biernat P."/>
            <person name="Pawlowska J."/>
        </authorList>
    </citation>
    <scope>NUCLEOTIDE SEQUENCE</scope>
    <source>
        <strain evidence="1">WA0000018081</strain>
    </source>
</reference>
<gene>
    <name evidence="1" type="ORF">INT48_008908</name>
</gene>
<protein>
    <submittedName>
        <fullName evidence="1">Uncharacterized protein</fullName>
    </submittedName>
</protein>